<organism evidence="4 5">
    <name type="scientific">Phtheirospermum japonicum</name>
    <dbReference type="NCBI Taxonomy" id="374723"/>
    <lineage>
        <taxon>Eukaryota</taxon>
        <taxon>Viridiplantae</taxon>
        <taxon>Streptophyta</taxon>
        <taxon>Embryophyta</taxon>
        <taxon>Tracheophyta</taxon>
        <taxon>Spermatophyta</taxon>
        <taxon>Magnoliopsida</taxon>
        <taxon>eudicotyledons</taxon>
        <taxon>Gunneridae</taxon>
        <taxon>Pentapetalae</taxon>
        <taxon>asterids</taxon>
        <taxon>lamiids</taxon>
        <taxon>Lamiales</taxon>
        <taxon>Orobanchaceae</taxon>
        <taxon>Orobanchaceae incertae sedis</taxon>
        <taxon>Phtheirospermum</taxon>
    </lineage>
</organism>
<dbReference type="EMBL" id="BMAC01000635">
    <property type="protein sequence ID" value="GFQ00556.1"/>
    <property type="molecule type" value="Genomic_DNA"/>
</dbReference>
<sequence>MKRKVRDTCMGASSSYLAPSSAIPLPTSEISKFIKSKNFWKKMKIFNWVQRKFSNNKENAENNKNNGGTISVIGDDDHQLWSGGILTIGTFGYDPFKDIIIHEENDHFHHEEGMEYDQMNITSDIDDDSEDEDEDEEKPFGFEAYEHELEEGINYNYNNNNYCYKREFEYVMMEKKERITLADLFNVDHEENKLIVEEARPIHKLNQMVRRMMRRKIHPDLSPLNSKVSVETCEAATDNASLLPTQGVAVATWVSTIMLKLPFVVVNVAFSTVDNNRRLN</sequence>
<evidence type="ECO:0000313" key="4">
    <source>
        <dbReference type="EMBL" id="GFQ00556.1"/>
    </source>
</evidence>
<dbReference type="Proteomes" id="UP000653305">
    <property type="component" value="Unassembled WGS sequence"/>
</dbReference>
<dbReference type="PANTHER" id="PTHR38366">
    <property type="entry name" value="NAD-DEPENDENT PROTEIN DEACETYLASE HST1-LIKE PROTEIN"/>
    <property type="match status" value="1"/>
</dbReference>
<name>A0A830CZX9_9LAMI</name>
<evidence type="ECO:0000313" key="5">
    <source>
        <dbReference type="Proteomes" id="UP000653305"/>
    </source>
</evidence>
<dbReference type="GO" id="GO:0001763">
    <property type="term" value="P:morphogenesis of a branching structure"/>
    <property type="evidence" value="ECO:0007669"/>
    <property type="project" value="InterPro"/>
</dbReference>
<reference evidence="4" key="1">
    <citation type="submission" date="2020-07" db="EMBL/GenBank/DDBJ databases">
        <title>Ethylene signaling mediates host invasion by parasitic plants.</title>
        <authorList>
            <person name="Yoshida S."/>
        </authorList>
    </citation>
    <scope>NUCLEOTIDE SEQUENCE</scope>
    <source>
        <strain evidence="4">Okayama</strain>
    </source>
</reference>
<keyword evidence="1" id="KW-0341">Growth regulation</keyword>
<proteinExistence type="inferred from homology"/>
<comment type="similarity">
    <text evidence="2">Belongs to the TAC family.</text>
</comment>
<dbReference type="OrthoDB" id="1922866at2759"/>
<protein>
    <recommendedName>
        <fullName evidence="3">Protein TILLER ANGLE CONTROL 1</fullName>
    </recommendedName>
</protein>
<evidence type="ECO:0000256" key="3">
    <source>
        <dbReference type="ARBA" id="ARBA00026138"/>
    </source>
</evidence>
<accession>A0A830CZX9</accession>
<dbReference type="PANTHER" id="PTHR38366:SF1">
    <property type="entry name" value="PROTEIN TILLER ANGLE CONTROL 1"/>
    <property type="match status" value="1"/>
</dbReference>
<keyword evidence="5" id="KW-1185">Reference proteome</keyword>
<evidence type="ECO:0000256" key="1">
    <source>
        <dbReference type="ARBA" id="ARBA00022604"/>
    </source>
</evidence>
<gene>
    <name evidence="4" type="ORF">PHJA_002199500</name>
</gene>
<evidence type="ECO:0000256" key="2">
    <source>
        <dbReference type="ARBA" id="ARBA00025796"/>
    </source>
</evidence>
<dbReference type="InterPro" id="IPR044989">
    <property type="entry name" value="TAC1"/>
</dbReference>
<comment type="caution">
    <text evidence="4">The sequence shown here is derived from an EMBL/GenBank/DDBJ whole genome shotgun (WGS) entry which is preliminary data.</text>
</comment>
<dbReference type="AlphaFoldDB" id="A0A830CZX9"/>